<keyword evidence="5 7" id="KW-1133">Transmembrane helix</keyword>
<dbReference type="GO" id="GO:0016020">
    <property type="term" value="C:membrane"/>
    <property type="evidence" value="ECO:0007669"/>
    <property type="project" value="UniProtKB-SubCell"/>
</dbReference>
<sequence length="275" mass="30430">MDIGIVSLIIILITVLASYKGFKDDHFFNAYAFNTSRILGRKDYKGLVTSGFLHAGWGHLLFNMFSLYSFSSLEFEIGPVYFLLLYFASLIGGNLLSLYMNRLNSQYTAVGASGAVCGMIFASIAYDPGIGLGLIMLPDVSIPGWLFGLAYVLITIYGIGAKNGNIGHEAHLGGAITGELLLIGLYPSTIFDNTLPILLTLVPALVFLFLVRRRPAYVVTGSFVHRNFGETKDDRYNHNKRQRQAELDSILEKIHTSGFDSLTPKEKDRLDKLSR</sequence>
<keyword evidence="10" id="KW-0645">Protease</keyword>
<accession>A0AAP2DJE2</accession>
<evidence type="ECO:0000256" key="4">
    <source>
        <dbReference type="ARBA" id="ARBA00022801"/>
    </source>
</evidence>
<evidence type="ECO:0000256" key="5">
    <source>
        <dbReference type="ARBA" id="ARBA00022989"/>
    </source>
</evidence>
<dbReference type="PANTHER" id="PTHR43731">
    <property type="entry name" value="RHOMBOID PROTEASE"/>
    <property type="match status" value="1"/>
</dbReference>
<feature type="domain" description="DUF6576" evidence="9">
    <location>
        <begin position="231"/>
        <end position="275"/>
    </location>
</feature>
<comment type="subcellular location">
    <subcellularLocation>
        <location evidence="1">Membrane</location>
        <topology evidence="1">Multi-pass membrane protein</topology>
    </subcellularLocation>
</comment>
<feature type="domain" description="Peptidase S54 rhomboid" evidence="8">
    <location>
        <begin position="45"/>
        <end position="185"/>
    </location>
</feature>
<evidence type="ECO:0000313" key="11">
    <source>
        <dbReference type="Proteomes" id="UP001319180"/>
    </source>
</evidence>
<organism evidence="10 11">
    <name type="scientific">Dawidia soli</name>
    <dbReference type="NCBI Taxonomy" id="2782352"/>
    <lineage>
        <taxon>Bacteria</taxon>
        <taxon>Pseudomonadati</taxon>
        <taxon>Bacteroidota</taxon>
        <taxon>Cytophagia</taxon>
        <taxon>Cytophagales</taxon>
        <taxon>Chryseotaleaceae</taxon>
        <taxon>Dawidia</taxon>
    </lineage>
</organism>
<dbReference type="InterPro" id="IPR022764">
    <property type="entry name" value="Peptidase_S54_rhomboid_dom"/>
</dbReference>
<keyword evidence="3 7" id="KW-0812">Transmembrane</keyword>
<dbReference type="RefSeq" id="WP_254094098.1">
    <property type="nucleotide sequence ID" value="NZ_JAHESC010000071.1"/>
</dbReference>
<evidence type="ECO:0000259" key="8">
    <source>
        <dbReference type="Pfam" id="PF01694"/>
    </source>
</evidence>
<feature type="transmembrane region" description="Helical" evidence="7">
    <location>
        <begin position="47"/>
        <end position="68"/>
    </location>
</feature>
<reference evidence="10 11" key="1">
    <citation type="submission" date="2021-05" db="EMBL/GenBank/DDBJ databases">
        <title>A Polyphasic approach of four new species of the genus Ohtaekwangia: Ohtaekwangia histidinii sp. nov., Ohtaekwangia cretensis sp. nov., Ohtaekwangia indiensis sp. nov., Ohtaekwangia reichenbachii sp. nov. from diverse environment.</title>
        <authorList>
            <person name="Octaviana S."/>
        </authorList>
    </citation>
    <scope>NUCLEOTIDE SEQUENCE [LARGE SCALE GENOMIC DNA]</scope>
    <source>
        <strain evidence="10 11">PWU37</strain>
    </source>
</reference>
<feature type="transmembrane region" description="Helical" evidence="7">
    <location>
        <begin position="142"/>
        <end position="160"/>
    </location>
</feature>
<name>A0AAP2DJE2_9BACT</name>
<dbReference type="Proteomes" id="UP001319180">
    <property type="component" value="Unassembled WGS sequence"/>
</dbReference>
<evidence type="ECO:0000313" key="10">
    <source>
        <dbReference type="EMBL" id="MBT1690567.1"/>
    </source>
</evidence>
<comment type="similarity">
    <text evidence="2">Belongs to the peptidase S54 family.</text>
</comment>
<dbReference type="AlphaFoldDB" id="A0AAP2DJE2"/>
<dbReference type="InterPro" id="IPR035952">
    <property type="entry name" value="Rhomboid-like_sf"/>
</dbReference>
<evidence type="ECO:0000256" key="7">
    <source>
        <dbReference type="SAM" id="Phobius"/>
    </source>
</evidence>
<keyword evidence="4" id="KW-0378">Hydrolase</keyword>
<dbReference type="Pfam" id="PF20216">
    <property type="entry name" value="DUF6576"/>
    <property type="match status" value="1"/>
</dbReference>
<keyword evidence="11" id="KW-1185">Reference proteome</keyword>
<comment type="caution">
    <text evidence="10">The sequence shown here is derived from an EMBL/GenBank/DDBJ whole genome shotgun (WGS) entry which is preliminary data.</text>
</comment>
<proteinExistence type="inferred from homology"/>
<dbReference type="InterPro" id="IPR050925">
    <property type="entry name" value="Rhomboid_protease_S54"/>
</dbReference>
<dbReference type="GO" id="GO:0006508">
    <property type="term" value="P:proteolysis"/>
    <property type="evidence" value="ECO:0007669"/>
    <property type="project" value="UniProtKB-KW"/>
</dbReference>
<evidence type="ECO:0000256" key="3">
    <source>
        <dbReference type="ARBA" id="ARBA00022692"/>
    </source>
</evidence>
<feature type="transmembrane region" description="Helical" evidence="7">
    <location>
        <begin position="194"/>
        <end position="211"/>
    </location>
</feature>
<evidence type="ECO:0000256" key="6">
    <source>
        <dbReference type="ARBA" id="ARBA00023136"/>
    </source>
</evidence>
<feature type="transmembrane region" description="Helical" evidence="7">
    <location>
        <begin position="80"/>
        <end position="100"/>
    </location>
</feature>
<evidence type="ECO:0000256" key="1">
    <source>
        <dbReference type="ARBA" id="ARBA00004141"/>
    </source>
</evidence>
<dbReference type="GO" id="GO:0004252">
    <property type="term" value="F:serine-type endopeptidase activity"/>
    <property type="evidence" value="ECO:0007669"/>
    <property type="project" value="InterPro"/>
</dbReference>
<evidence type="ECO:0000259" key="9">
    <source>
        <dbReference type="Pfam" id="PF20216"/>
    </source>
</evidence>
<keyword evidence="6 7" id="KW-0472">Membrane</keyword>
<feature type="transmembrane region" description="Helical" evidence="7">
    <location>
        <begin position="172"/>
        <end position="188"/>
    </location>
</feature>
<evidence type="ECO:0000256" key="2">
    <source>
        <dbReference type="ARBA" id="ARBA00009045"/>
    </source>
</evidence>
<gene>
    <name evidence="10" type="ORF">KK078_28640</name>
</gene>
<dbReference type="SUPFAM" id="SSF144091">
    <property type="entry name" value="Rhomboid-like"/>
    <property type="match status" value="1"/>
</dbReference>
<feature type="transmembrane region" description="Helical" evidence="7">
    <location>
        <begin position="107"/>
        <end position="126"/>
    </location>
</feature>
<protein>
    <submittedName>
        <fullName evidence="10">Rhomboid family intramembrane serine protease</fullName>
    </submittedName>
</protein>
<dbReference type="PANTHER" id="PTHR43731:SF14">
    <property type="entry name" value="PRESENILIN-ASSOCIATED RHOMBOID-LIKE PROTEIN, MITOCHONDRIAL"/>
    <property type="match status" value="1"/>
</dbReference>
<dbReference type="Gene3D" id="1.20.1540.10">
    <property type="entry name" value="Rhomboid-like"/>
    <property type="match status" value="1"/>
</dbReference>
<dbReference type="EMBL" id="JAHESC010000071">
    <property type="protein sequence ID" value="MBT1690567.1"/>
    <property type="molecule type" value="Genomic_DNA"/>
</dbReference>
<feature type="transmembrane region" description="Helical" evidence="7">
    <location>
        <begin position="6"/>
        <end position="22"/>
    </location>
</feature>
<dbReference type="Pfam" id="PF01694">
    <property type="entry name" value="Rhomboid"/>
    <property type="match status" value="1"/>
</dbReference>
<dbReference type="InterPro" id="IPR046483">
    <property type="entry name" value="DUF6576"/>
</dbReference>